<protein>
    <submittedName>
        <fullName evidence="1">Uncharacterized protein</fullName>
    </submittedName>
</protein>
<reference evidence="2" key="1">
    <citation type="submission" date="2022-10" db="EMBL/GenBank/DDBJ databases">
        <title>Genome assembly of Pristionchus species.</title>
        <authorList>
            <person name="Yoshida K."/>
            <person name="Sommer R.J."/>
        </authorList>
    </citation>
    <scope>NUCLEOTIDE SEQUENCE [LARGE SCALE GENOMIC DNA]</scope>
    <source>
        <strain evidence="2">RS5460</strain>
    </source>
</reference>
<comment type="caution">
    <text evidence="1">The sequence shown here is derived from an EMBL/GenBank/DDBJ whole genome shotgun (WGS) entry which is preliminary data.</text>
</comment>
<dbReference type="AlphaFoldDB" id="A0AAN4Z5X4"/>
<accession>A0AAN4Z5X4</accession>
<organism evidence="1 2">
    <name type="scientific">Pristionchus mayeri</name>
    <dbReference type="NCBI Taxonomy" id="1317129"/>
    <lineage>
        <taxon>Eukaryota</taxon>
        <taxon>Metazoa</taxon>
        <taxon>Ecdysozoa</taxon>
        <taxon>Nematoda</taxon>
        <taxon>Chromadorea</taxon>
        <taxon>Rhabditida</taxon>
        <taxon>Rhabditina</taxon>
        <taxon>Diplogasteromorpha</taxon>
        <taxon>Diplogasteroidea</taxon>
        <taxon>Neodiplogasteridae</taxon>
        <taxon>Pristionchus</taxon>
    </lineage>
</organism>
<proteinExistence type="predicted"/>
<sequence>MAERSALFVRMRQHKFALILKCSVSLLRIICESAMCSPFSSMNGSRLFFPRPNSVLRRSILMLYSRQNASTLIQKFDRDEAVGVPEN</sequence>
<name>A0AAN4Z5X4_9BILA</name>
<dbReference type="EMBL" id="BTRK01000002">
    <property type="protein sequence ID" value="GMR35107.1"/>
    <property type="molecule type" value="Genomic_DNA"/>
</dbReference>
<evidence type="ECO:0000313" key="1">
    <source>
        <dbReference type="EMBL" id="GMR35107.1"/>
    </source>
</evidence>
<dbReference type="Proteomes" id="UP001328107">
    <property type="component" value="Unassembled WGS sequence"/>
</dbReference>
<evidence type="ECO:0000313" key="2">
    <source>
        <dbReference type="Proteomes" id="UP001328107"/>
    </source>
</evidence>
<keyword evidence="2" id="KW-1185">Reference proteome</keyword>
<gene>
    <name evidence="1" type="ORF">PMAYCL1PPCAC_05302</name>
</gene>